<dbReference type="SUPFAM" id="SSF46689">
    <property type="entry name" value="Homeodomain-like"/>
    <property type="match status" value="2"/>
</dbReference>
<evidence type="ECO:0000256" key="1">
    <source>
        <dbReference type="ARBA" id="ARBA00023015"/>
    </source>
</evidence>
<proteinExistence type="predicted"/>
<comment type="caution">
    <text evidence="4">The sequence shown here is derived from an EMBL/GenBank/DDBJ whole genome shotgun (WGS) entry which is preliminary data.</text>
</comment>
<dbReference type="GO" id="GO:0003700">
    <property type="term" value="F:DNA-binding transcription factor activity"/>
    <property type="evidence" value="ECO:0007669"/>
    <property type="project" value="InterPro"/>
</dbReference>
<name>A0A3R7EBT0_9BURK</name>
<dbReference type="InterPro" id="IPR009057">
    <property type="entry name" value="Homeodomain-like_sf"/>
</dbReference>
<dbReference type="PROSITE" id="PS01124">
    <property type="entry name" value="HTH_ARAC_FAMILY_2"/>
    <property type="match status" value="1"/>
</dbReference>
<evidence type="ECO:0000259" key="3">
    <source>
        <dbReference type="PROSITE" id="PS01124"/>
    </source>
</evidence>
<accession>A0A3R7EBT0</accession>
<sequence>MFAWSRKVGGDLMVSAGSAVLRENLEVRAPIFQGLQVIVSLNSRLKGGVDGYAPFDIEESGAYFVLCTGEHDGLDRFEANVLQRHVRIGIDADVAERSGFSLDLVARSGGRRLHSQEVLVLHQPLTSALRAAAMQILYCPFKDGAVRDLFLGAKGMELAAAALARPLAQCPGAGDALPAGEVQRLWRARDLLIARAHEPPSLPELAREAGLNAKKLTAGFRRLFGMSVFEYLQQHRLEEAYRMLSSGGCTVTQVAAHVGYAVAHFSTVFRRRFGISPRDLLR</sequence>
<evidence type="ECO:0000313" key="5">
    <source>
        <dbReference type="Proteomes" id="UP000216225"/>
    </source>
</evidence>
<dbReference type="SMART" id="SM00342">
    <property type="entry name" value="HTH_ARAC"/>
    <property type="match status" value="1"/>
</dbReference>
<gene>
    <name evidence="4" type="ORF">CE154_020595</name>
</gene>
<dbReference type="Pfam" id="PF12833">
    <property type="entry name" value="HTH_18"/>
    <property type="match status" value="1"/>
</dbReference>
<dbReference type="AlphaFoldDB" id="A0A3R7EBT0"/>
<evidence type="ECO:0000256" key="2">
    <source>
        <dbReference type="ARBA" id="ARBA00023163"/>
    </source>
</evidence>
<dbReference type="PANTHER" id="PTHR47893">
    <property type="entry name" value="REGULATORY PROTEIN PCHR"/>
    <property type="match status" value="1"/>
</dbReference>
<protein>
    <submittedName>
        <fullName evidence="4">AraC family transcriptional regulator</fullName>
    </submittedName>
</protein>
<keyword evidence="1" id="KW-0805">Transcription regulation</keyword>
<dbReference type="InterPro" id="IPR053142">
    <property type="entry name" value="PchR_regulatory_protein"/>
</dbReference>
<dbReference type="Proteomes" id="UP000216225">
    <property type="component" value="Unassembled WGS sequence"/>
</dbReference>
<reference evidence="4 5" key="1">
    <citation type="submission" date="2018-09" db="EMBL/GenBank/DDBJ databases">
        <title>Genome comparison of Alicycliphilus sp. BQ1, a polyurethanolytic bacterium, with its closest phylogenetic relatives Alicycliphilus denitrificans BC and K601, unable to attack polyurethane.</title>
        <authorList>
            <person name="Loza-Tavera H."/>
            <person name="Lozano L."/>
            <person name="Cevallos M."/>
            <person name="Maya-Lucas O."/>
            <person name="Garcia-Mena J."/>
            <person name="Hernandez J."/>
        </authorList>
    </citation>
    <scope>NUCLEOTIDE SEQUENCE [LARGE SCALE GENOMIC DNA]</scope>
    <source>
        <strain evidence="4 5">BQ1</strain>
    </source>
</reference>
<dbReference type="EMBL" id="NKDB02000005">
    <property type="protein sequence ID" value="RKJ94702.1"/>
    <property type="molecule type" value="Genomic_DNA"/>
</dbReference>
<dbReference type="Gene3D" id="1.10.10.60">
    <property type="entry name" value="Homeodomain-like"/>
    <property type="match status" value="2"/>
</dbReference>
<dbReference type="PANTHER" id="PTHR47893:SF1">
    <property type="entry name" value="REGULATORY PROTEIN PCHR"/>
    <property type="match status" value="1"/>
</dbReference>
<keyword evidence="2" id="KW-0804">Transcription</keyword>
<dbReference type="GO" id="GO:0043565">
    <property type="term" value="F:sequence-specific DNA binding"/>
    <property type="evidence" value="ECO:0007669"/>
    <property type="project" value="InterPro"/>
</dbReference>
<dbReference type="InterPro" id="IPR018060">
    <property type="entry name" value="HTH_AraC"/>
</dbReference>
<feature type="domain" description="HTH araC/xylS-type" evidence="3">
    <location>
        <begin position="186"/>
        <end position="282"/>
    </location>
</feature>
<evidence type="ECO:0000313" key="4">
    <source>
        <dbReference type="EMBL" id="RKJ94702.1"/>
    </source>
</evidence>
<organism evidence="4 5">
    <name type="scientific">Alicycliphilus denitrificans</name>
    <dbReference type="NCBI Taxonomy" id="179636"/>
    <lineage>
        <taxon>Bacteria</taxon>
        <taxon>Pseudomonadati</taxon>
        <taxon>Pseudomonadota</taxon>
        <taxon>Betaproteobacteria</taxon>
        <taxon>Burkholderiales</taxon>
        <taxon>Comamonadaceae</taxon>
        <taxon>Alicycliphilus</taxon>
    </lineage>
</organism>